<feature type="chain" id="PRO_5038792049" evidence="4">
    <location>
        <begin position="25"/>
        <end position="424"/>
    </location>
</feature>
<dbReference type="EMBL" id="FQXP01000006">
    <property type="protein sequence ID" value="SHH88787.1"/>
    <property type="molecule type" value="Genomic_DNA"/>
</dbReference>
<organism evidence="5 6">
    <name type="scientific">Clostridium collagenovorans DSM 3089</name>
    <dbReference type="NCBI Taxonomy" id="1121306"/>
    <lineage>
        <taxon>Bacteria</taxon>
        <taxon>Bacillati</taxon>
        <taxon>Bacillota</taxon>
        <taxon>Clostridia</taxon>
        <taxon>Eubacteriales</taxon>
        <taxon>Clostridiaceae</taxon>
        <taxon>Clostridium</taxon>
    </lineage>
</organism>
<dbReference type="InterPro" id="IPR006059">
    <property type="entry name" value="SBP"/>
</dbReference>
<dbReference type="RefSeq" id="WP_072831640.1">
    <property type="nucleotide sequence ID" value="NZ_FQXP01000006.1"/>
</dbReference>
<dbReference type="PANTHER" id="PTHR30061:SF50">
    <property type="entry name" value="MALTOSE_MALTODEXTRIN-BINDING PERIPLASMIC PROTEIN"/>
    <property type="match status" value="1"/>
</dbReference>
<keyword evidence="6" id="KW-1185">Reference proteome</keyword>
<gene>
    <name evidence="5" type="ORF">SAMN02745196_01743</name>
</gene>
<proteinExistence type="inferred from homology"/>
<evidence type="ECO:0000256" key="1">
    <source>
        <dbReference type="ARBA" id="ARBA00008520"/>
    </source>
</evidence>
<dbReference type="GO" id="GO:0042956">
    <property type="term" value="P:maltodextrin transmembrane transport"/>
    <property type="evidence" value="ECO:0007669"/>
    <property type="project" value="TreeGrafter"/>
</dbReference>
<keyword evidence="2" id="KW-0813">Transport</keyword>
<sequence length="424" mass="48024">MRNFKRIFSLVMVMIMSMSFLTGCKSDSPKASGEKEKLVVWLPPIGKTDAEVWEPILKKFEEENNCDVELELIPWANYAEKYAMAINAGEGPDVGYMYAEMFPQFIEGKAIEDLTSRLKPEDYENYLYINDGKMLGGLYGLAIEAANPGVLFYNKDILAEIGEEPPKTWEDFVRICKKATKDTDGDGKVDQWGLAQGWASKTFGSLNWNWYSYLWQAGGEIFNEDLKSVRFNDEHGLEAAEFLKSLKFEHNVLPEDTMAKTSSEMVQSVFGPGNAAFTIMLSSTASVFDKSYPDLNWGFVTSLENKSIGTFASVDQLTLMSAAKNKDLAFKLMKHMLSAESMTEFHKSNPRAPISKDEPYQGDPRFKDMVYNEKDAYRPLMVGPHGVEIYEYLWKQLQKMMEGEVTPKEALDEAARYANDLLAK</sequence>
<comment type="similarity">
    <text evidence="1">Belongs to the bacterial solute-binding protein 1 family.</text>
</comment>
<accession>A0A1M5WMN0</accession>
<dbReference type="GO" id="GO:1901982">
    <property type="term" value="F:maltose binding"/>
    <property type="evidence" value="ECO:0007669"/>
    <property type="project" value="TreeGrafter"/>
</dbReference>
<dbReference type="STRING" id="1121306.SAMN02745196_01743"/>
<evidence type="ECO:0000256" key="3">
    <source>
        <dbReference type="ARBA" id="ARBA00022729"/>
    </source>
</evidence>
<dbReference type="PROSITE" id="PS51257">
    <property type="entry name" value="PROKAR_LIPOPROTEIN"/>
    <property type="match status" value="1"/>
</dbReference>
<dbReference type="OrthoDB" id="9795467at2"/>
<dbReference type="SUPFAM" id="SSF53850">
    <property type="entry name" value="Periplasmic binding protein-like II"/>
    <property type="match status" value="1"/>
</dbReference>
<dbReference type="PANTHER" id="PTHR30061">
    <property type="entry name" value="MALTOSE-BINDING PERIPLASMIC PROTEIN"/>
    <property type="match status" value="1"/>
</dbReference>
<protein>
    <submittedName>
        <fullName evidence="5">Carbohydrate ABC transporter substrate-binding protein, CUT1 family</fullName>
    </submittedName>
</protein>
<evidence type="ECO:0000256" key="4">
    <source>
        <dbReference type="SAM" id="SignalP"/>
    </source>
</evidence>
<keyword evidence="3 4" id="KW-0732">Signal</keyword>
<evidence type="ECO:0000313" key="6">
    <source>
        <dbReference type="Proteomes" id="UP000184526"/>
    </source>
</evidence>
<evidence type="ECO:0000313" key="5">
    <source>
        <dbReference type="EMBL" id="SHH88787.1"/>
    </source>
</evidence>
<dbReference type="Gene3D" id="3.40.190.10">
    <property type="entry name" value="Periplasmic binding protein-like II"/>
    <property type="match status" value="1"/>
</dbReference>
<dbReference type="CDD" id="cd13585">
    <property type="entry name" value="PBP2_TMBP_like"/>
    <property type="match status" value="1"/>
</dbReference>
<dbReference type="GO" id="GO:0015768">
    <property type="term" value="P:maltose transport"/>
    <property type="evidence" value="ECO:0007669"/>
    <property type="project" value="TreeGrafter"/>
</dbReference>
<dbReference type="Pfam" id="PF01547">
    <property type="entry name" value="SBP_bac_1"/>
    <property type="match status" value="1"/>
</dbReference>
<evidence type="ECO:0000256" key="2">
    <source>
        <dbReference type="ARBA" id="ARBA00022448"/>
    </source>
</evidence>
<reference evidence="5 6" key="1">
    <citation type="submission" date="2016-11" db="EMBL/GenBank/DDBJ databases">
        <authorList>
            <person name="Jaros S."/>
            <person name="Januszkiewicz K."/>
            <person name="Wedrychowicz H."/>
        </authorList>
    </citation>
    <scope>NUCLEOTIDE SEQUENCE [LARGE SCALE GENOMIC DNA]</scope>
    <source>
        <strain evidence="5 6">DSM 3089</strain>
    </source>
</reference>
<dbReference type="GO" id="GO:0055052">
    <property type="term" value="C:ATP-binding cassette (ABC) transporter complex, substrate-binding subunit-containing"/>
    <property type="evidence" value="ECO:0007669"/>
    <property type="project" value="TreeGrafter"/>
</dbReference>
<feature type="signal peptide" evidence="4">
    <location>
        <begin position="1"/>
        <end position="24"/>
    </location>
</feature>
<dbReference type="AlphaFoldDB" id="A0A1M5WMN0"/>
<name>A0A1M5WMN0_9CLOT</name>
<dbReference type="Proteomes" id="UP000184526">
    <property type="component" value="Unassembled WGS sequence"/>
</dbReference>